<name>A0AAV2AEJ2_9ARAC</name>
<dbReference type="InterPro" id="IPR008952">
    <property type="entry name" value="Tetraspanin_EC2_sf"/>
</dbReference>
<feature type="transmembrane region" description="Helical" evidence="5">
    <location>
        <begin position="38"/>
        <end position="60"/>
    </location>
</feature>
<feature type="transmembrane region" description="Helical" evidence="5">
    <location>
        <begin position="6"/>
        <end position="26"/>
    </location>
</feature>
<comment type="caution">
    <text evidence="6">The sequence shown here is derived from an EMBL/GenBank/DDBJ whole genome shotgun (WGS) entry which is preliminary data.</text>
</comment>
<evidence type="ECO:0000256" key="3">
    <source>
        <dbReference type="ARBA" id="ARBA00022989"/>
    </source>
</evidence>
<dbReference type="InterPro" id="IPR018499">
    <property type="entry name" value="Tetraspanin/Peripherin"/>
</dbReference>
<dbReference type="GO" id="GO:0005886">
    <property type="term" value="C:plasma membrane"/>
    <property type="evidence" value="ECO:0007669"/>
    <property type="project" value="TreeGrafter"/>
</dbReference>
<keyword evidence="7" id="KW-1185">Reference proteome</keyword>
<reference evidence="6 7" key="1">
    <citation type="submission" date="2024-04" db="EMBL/GenBank/DDBJ databases">
        <authorList>
            <person name="Rising A."/>
            <person name="Reimegard J."/>
            <person name="Sonavane S."/>
            <person name="Akerstrom W."/>
            <person name="Nylinder S."/>
            <person name="Hedman E."/>
            <person name="Kallberg Y."/>
        </authorList>
    </citation>
    <scope>NUCLEOTIDE SEQUENCE [LARGE SCALE GENOMIC DNA]</scope>
</reference>
<evidence type="ECO:0000256" key="2">
    <source>
        <dbReference type="ARBA" id="ARBA00022692"/>
    </source>
</evidence>
<dbReference type="SUPFAM" id="SSF48652">
    <property type="entry name" value="Tetraspanin"/>
    <property type="match status" value="1"/>
</dbReference>
<protein>
    <recommendedName>
        <fullName evidence="8">Tetraspanin</fullName>
    </recommendedName>
</protein>
<accession>A0AAV2AEJ2</accession>
<evidence type="ECO:0000256" key="5">
    <source>
        <dbReference type="SAM" id="Phobius"/>
    </source>
</evidence>
<keyword evidence="4 5" id="KW-0472">Membrane</keyword>
<feature type="transmembrane region" description="Helical" evidence="5">
    <location>
        <begin position="216"/>
        <end position="239"/>
    </location>
</feature>
<dbReference type="PANTHER" id="PTHR19282">
    <property type="entry name" value="TETRASPANIN"/>
    <property type="match status" value="1"/>
</dbReference>
<organism evidence="6 7">
    <name type="scientific">Larinioides sclopetarius</name>
    <dbReference type="NCBI Taxonomy" id="280406"/>
    <lineage>
        <taxon>Eukaryota</taxon>
        <taxon>Metazoa</taxon>
        <taxon>Ecdysozoa</taxon>
        <taxon>Arthropoda</taxon>
        <taxon>Chelicerata</taxon>
        <taxon>Arachnida</taxon>
        <taxon>Araneae</taxon>
        <taxon>Araneomorphae</taxon>
        <taxon>Entelegynae</taxon>
        <taxon>Araneoidea</taxon>
        <taxon>Araneidae</taxon>
        <taxon>Larinioides</taxon>
    </lineage>
</organism>
<gene>
    <name evidence="6" type="ORF">LARSCL_LOCUS11279</name>
</gene>
<dbReference type="Pfam" id="PF00335">
    <property type="entry name" value="Tetraspanin"/>
    <property type="match status" value="1"/>
</dbReference>
<evidence type="ECO:0000313" key="6">
    <source>
        <dbReference type="EMBL" id="CAL1280938.1"/>
    </source>
</evidence>
<evidence type="ECO:0000256" key="4">
    <source>
        <dbReference type="ARBA" id="ARBA00023136"/>
    </source>
</evidence>
<dbReference type="Gene3D" id="1.10.1450.10">
    <property type="entry name" value="Tetraspanin"/>
    <property type="match status" value="1"/>
</dbReference>
<evidence type="ECO:0000256" key="1">
    <source>
        <dbReference type="ARBA" id="ARBA00004141"/>
    </source>
</evidence>
<evidence type="ECO:0008006" key="8">
    <source>
        <dbReference type="Google" id="ProtNLM"/>
    </source>
</evidence>
<keyword evidence="3 5" id="KW-1133">Transmembrane helix</keyword>
<keyword evidence="2 5" id="KW-0812">Transmembrane</keyword>
<feature type="transmembrane region" description="Helical" evidence="5">
    <location>
        <begin position="66"/>
        <end position="88"/>
    </location>
</feature>
<dbReference type="Proteomes" id="UP001497382">
    <property type="component" value="Unassembled WGS sequence"/>
</dbReference>
<dbReference type="EMBL" id="CAXIEN010000138">
    <property type="protein sequence ID" value="CAL1280938.1"/>
    <property type="molecule type" value="Genomic_DNA"/>
</dbReference>
<dbReference type="AlphaFoldDB" id="A0AAV2AEJ2"/>
<proteinExistence type="predicted"/>
<comment type="subcellular location">
    <subcellularLocation>
        <location evidence="1">Membrane</location>
        <topology evidence="1">Multi-pass membrane protein</topology>
    </subcellularLocation>
</comment>
<evidence type="ECO:0000313" key="7">
    <source>
        <dbReference type="Proteomes" id="UP001497382"/>
    </source>
</evidence>
<sequence>MNWLFLVSSAMTLIIGLYLYWKFEVIQILMDIKFNPDLYIIGLSIFLFFIGCVGYVAITHENICLFYWYLLSLVILMMLYVPIGLAALKFSADGYKKGKDAKEVWIALHNYFELPVSRKLMDEIQNALQCCGITDSGYRDWNHNFHLECNENNSRPEKCSVPSSCCKLHRDKHTDPVCGTHVLNNTIMSQLQVEDMIYTRGCLGVLGGSLQRSSSILGILSLGSACIVFLSFILTVATIKITSEKPRHFRMQNYLVGRRHNLYNDEDLYPVSHSPIIDTTSKPSAVDLKFTL</sequence>
<dbReference type="PANTHER" id="PTHR19282:SF431">
    <property type="entry name" value="TETRASPANIN 26A, ISOFORM B-RELATED"/>
    <property type="match status" value="1"/>
</dbReference>